<keyword evidence="2" id="KW-0645">Protease</keyword>
<keyword evidence="4" id="KW-0788">Thiol protease</keyword>
<dbReference type="PANTHER" id="PTHR47053">
    <property type="entry name" value="MUREIN DD-ENDOPEPTIDASE MEPH-RELATED"/>
    <property type="match status" value="1"/>
</dbReference>
<dbReference type="AlphaFoldDB" id="A0A943HIB8"/>
<protein>
    <submittedName>
        <fullName evidence="8">C40 family peptidase</fullName>
    </submittedName>
</protein>
<dbReference type="Pfam" id="PF00877">
    <property type="entry name" value="NLPC_P60"/>
    <property type="match status" value="1"/>
</dbReference>
<dbReference type="Proteomes" id="UP000759273">
    <property type="component" value="Unassembled WGS sequence"/>
</dbReference>
<dbReference type="EMBL" id="JAGZGG010000025">
    <property type="protein sequence ID" value="MBS5332899.1"/>
    <property type="molecule type" value="Genomic_DNA"/>
</dbReference>
<evidence type="ECO:0000313" key="9">
    <source>
        <dbReference type="Proteomes" id="UP000759273"/>
    </source>
</evidence>
<proteinExistence type="inferred from homology"/>
<name>A0A943HIB8_9FIRM</name>
<dbReference type="SUPFAM" id="SSF54001">
    <property type="entry name" value="Cysteine proteinases"/>
    <property type="match status" value="1"/>
</dbReference>
<comment type="similarity">
    <text evidence="1">Belongs to the peptidase C40 family.</text>
</comment>
<feature type="region of interest" description="Disordered" evidence="5">
    <location>
        <begin position="47"/>
        <end position="66"/>
    </location>
</feature>
<dbReference type="InterPro" id="IPR000064">
    <property type="entry name" value="NLP_P60_dom"/>
</dbReference>
<evidence type="ECO:0000313" key="8">
    <source>
        <dbReference type="EMBL" id="MBS5332899.1"/>
    </source>
</evidence>
<dbReference type="PANTHER" id="PTHR47053:SF1">
    <property type="entry name" value="MUREIN DD-ENDOPEPTIDASE MEPH-RELATED"/>
    <property type="match status" value="1"/>
</dbReference>
<keyword evidence="6" id="KW-0472">Membrane</keyword>
<feature type="region of interest" description="Disordered" evidence="5">
    <location>
        <begin position="1"/>
        <end position="21"/>
    </location>
</feature>
<feature type="domain" description="NlpC/P60" evidence="7">
    <location>
        <begin position="462"/>
        <end position="587"/>
    </location>
</feature>
<organism evidence="8 9">
    <name type="scientific">Subdoligranulum variabile</name>
    <dbReference type="NCBI Taxonomy" id="214851"/>
    <lineage>
        <taxon>Bacteria</taxon>
        <taxon>Bacillati</taxon>
        <taxon>Bacillota</taxon>
        <taxon>Clostridia</taxon>
        <taxon>Eubacteriales</taxon>
        <taxon>Oscillospiraceae</taxon>
        <taxon>Subdoligranulum</taxon>
    </lineage>
</organism>
<evidence type="ECO:0000256" key="2">
    <source>
        <dbReference type="ARBA" id="ARBA00022670"/>
    </source>
</evidence>
<dbReference type="PROSITE" id="PS51935">
    <property type="entry name" value="NLPC_P60"/>
    <property type="match status" value="1"/>
</dbReference>
<feature type="transmembrane region" description="Helical" evidence="6">
    <location>
        <begin position="234"/>
        <end position="252"/>
    </location>
</feature>
<evidence type="ECO:0000256" key="4">
    <source>
        <dbReference type="ARBA" id="ARBA00022807"/>
    </source>
</evidence>
<accession>A0A943HIB8</accession>
<gene>
    <name evidence="8" type="ORF">KHY36_10270</name>
</gene>
<comment type="caution">
    <text evidence="8">The sequence shown here is derived from an EMBL/GenBank/DDBJ whole genome shotgun (WGS) entry which is preliminary data.</text>
</comment>
<evidence type="ECO:0000256" key="5">
    <source>
        <dbReference type="SAM" id="MobiDB-lite"/>
    </source>
</evidence>
<evidence type="ECO:0000259" key="7">
    <source>
        <dbReference type="PROSITE" id="PS51935"/>
    </source>
</evidence>
<keyword evidence="6" id="KW-1133">Transmembrane helix</keyword>
<keyword evidence="6" id="KW-0812">Transmembrane</keyword>
<dbReference type="InterPro" id="IPR038765">
    <property type="entry name" value="Papain-like_cys_pep_sf"/>
</dbReference>
<dbReference type="GO" id="GO:0006508">
    <property type="term" value="P:proteolysis"/>
    <property type="evidence" value="ECO:0007669"/>
    <property type="project" value="UniProtKB-KW"/>
</dbReference>
<dbReference type="Gene3D" id="3.90.1720.10">
    <property type="entry name" value="endopeptidase domain like (from Nostoc punctiforme)"/>
    <property type="match status" value="1"/>
</dbReference>
<dbReference type="InterPro" id="IPR051202">
    <property type="entry name" value="Peptidase_C40"/>
</dbReference>
<reference evidence="8" key="1">
    <citation type="submission" date="2021-02" db="EMBL/GenBank/DDBJ databases">
        <title>Infant gut strain persistence is associated with maternal origin, phylogeny, and functional potential including surface adhesion and iron acquisition.</title>
        <authorList>
            <person name="Lou Y.C."/>
        </authorList>
    </citation>
    <scope>NUCLEOTIDE SEQUENCE</scope>
    <source>
        <strain evidence="8">L3_101_000M1_dasL3_101_000M1_concoct_87</strain>
    </source>
</reference>
<dbReference type="NCBIfam" id="NF045974">
    <property type="entry name" value="conju_CD1108"/>
    <property type="match status" value="1"/>
</dbReference>
<sequence length="587" mass="65544">MKKKANIYDSDDAQRSKRLSFTPEERAAYAQQKAEVLGQKLEQAKKKIPKKKKVRLQKEFDPQKSRMKHTLRFEEVEKKRGTEPLPKKAGRRMVQTASAAAHSKLYQVEEENVGTKAAHRTELTGEAAATMAAHAARVHHQNAPYKKVEKLQRQLNQANVNAAYRAAVRDNPELQTSHVKRFVQKQRIKRQYAKEYRKAQKAGSKGSAAAKKAKDAVSSTGQAVITAIKNHKGGLVVIVALVLLVIMVFSSLSSCSVMMEGAMGSILGTSYTSEDPDILQTESNYTALESELRNELANIENTYSGYDEYRYDVDNIGHNPNELISYLTAKFDAFTPEQVQAELEAIFEKQYSLTTRAETEIRYRTETRTGTTTSTDPVTGETTTEEYTYEVKVPYEYHILYVTLRNKGFGTVAVEGLTEDEKTQYAATLSMKGNKPYLFGDDIYANESPGEDYDIPGEALADPDFAALITEAERYLGFPYVWGGSSPSTSFDCSGFVCYVYTHSGVHNLPRTTAQGIYNQCAHISPSEAKPGDIIFFTGTYDSPGPVSHVGIYVGNNMMIHCGSPIQYARTDSSYWTQHFYAFGRLN</sequence>
<dbReference type="GO" id="GO:0008234">
    <property type="term" value="F:cysteine-type peptidase activity"/>
    <property type="evidence" value="ECO:0007669"/>
    <property type="project" value="UniProtKB-KW"/>
</dbReference>
<evidence type="ECO:0000256" key="3">
    <source>
        <dbReference type="ARBA" id="ARBA00022801"/>
    </source>
</evidence>
<evidence type="ECO:0000256" key="1">
    <source>
        <dbReference type="ARBA" id="ARBA00007074"/>
    </source>
</evidence>
<evidence type="ECO:0000256" key="6">
    <source>
        <dbReference type="SAM" id="Phobius"/>
    </source>
</evidence>
<keyword evidence="3" id="KW-0378">Hydrolase</keyword>